<dbReference type="AlphaFoldDB" id="A0AAN8CS34"/>
<comment type="caution">
    <text evidence="1">The sequence shown here is derived from an EMBL/GenBank/DDBJ whole genome shotgun (WGS) entry which is preliminary data.</text>
</comment>
<organism evidence="1 2">
    <name type="scientific">Champsocephalus esox</name>
    <name type="common">pike icefish</name>
    <dbReference type="NCBI Taxonomy" id="159716"/>
    <lineage>
        <taxon>Eukaryota</taxon>
        <taxon>Metazoa</taxon>
        <taxon>Chordata</taxon>
        <taxon>Craniata</taxon>
        <taxon>Vertebrata</taxon>
        <taxon>Euteleostomi</taxon>
        <taxon>Actinopterygii</taxon>
        <taxon>Neopterygii</taxon>
        <taxon>Teleostei</taxon>
        <taxon>Neoteleostei</taxon>
        <taxon>Acanthomorphata</taxon>
        <taxon>Eupercaria</taxon>
        <taxon>Perciformes</taxon>
        <taxon>Notothenioidei</taxon>
        <taxon>Channichthyidae</taxon>
        <taxon>Champsocephalus</taxon>
    </lineage>
</organism>
<gene>
    <name evidence="1" type="ORF">CesoFtcFv8_005160</name>
</gene>
<accession>A0AAN8CS34</accession>
<dbReference type="EMBL" id="JAULUE010002049">
    <property type="protein sequence ID" value="KAK5907293.1"/>
    <property type="molecule type" value="Genomic_DNA"/>
</dbReference>
<dbReference type="Proteomes" id="UP001335648">
    <property type="component" value="Unassembled WGS sequence"/>
</dbReference>
<protein>
    <submittedName>
        <fullName evidence="1">Uncharacterized protein</fullName>
    </submittedName>
</protein>
<keyword evidence="2" id="KW-1185">Reference proteome</keyword>
<evidence type="ECO:0000313" key="2">
    <source>
        <dbReference type="Proteomes" id="UP001335648"/>
    </source>
</evidence>
<evidence type="ECO:0000313" key="1">
    <source>
        <dbReference type="EMBL" id="KAK5907293.1"/>
    </source>
</evidence>
<reference evidence="1 2" key="1">
    <citation type="journal article" date="2023" name="Mol. Biol. Evol.">
        <title>Genomics of Secondarily Temperate Adaptation in the Only Non-Antarctic Icefish.</title>
        <authorList>
            <person name="Rivera-Colon A.G."/>
            <person name="Rayamajhi N."/>
            <person name="Minhas B.F."/>
            <person name="Madrigal G."/>
            <person name="Bilyk K.T."/>
            <person name="Yoon V."/>
            <person name="Hune M."/>
            <person name="Gregory S."/>
            <person name="Cheng C.H.C."/>
            <person name="Catchen J.M."/>
        </authorList>
    </citation>
    <scope>NUCLEOTIDE SEQUENCE [LARGE SCALE GENOMIC DNA]</scope>
    <source>
        <strain evidence="1">JC2023a</strain>
    </source>
</reference>
<sequence>MAMVKSGWLHRQSTILRRWKKKLV</sequence>
<name>A0AAN8CS34_9TELE</name>
<proteinExistence type="predicted"/>